<accession>A0A0M3KI93</accession>
<dbReference type="OrthoDB" id="946068at2759"/>
<protein>
    <submittedName>
        <fullName evidence="3">PH domain-containing protein</fullName>
    </submittedName>
</protein>
<reference evidence="3" key="1">
    <citation type="submission" date="2017-02" db="UniProtKB">
        <authorList>
            <consortium name="WormBaseParasite"/>
        </authorList>
    </citation>
    <scope>IDENTIFICATION</scope>
</reference>
<dbReference type="AlphaFoldDB" id="A0A0M3KI93"/>
<keyword evidence="2" id="KW-1185">Reference proteome</keyword>
<dbReference type="Proteomes" id="UP000267096">
    <property type="component" value="Unassembled WGS sequence"/>
</dbReference>
<dbReference type="InterPro" id="IPR011993">
    <property type="entry name" value="PH-like_dom_sf"/>
</dbReference>
<sequence length="168" mass="19273">MASGAAEAKTNCIAKAGLITGGFYPLKSKKVYNAVLKDRVLEIYKSTNHEKSGKEPKFLFDLSIAFDIHLHYECTLKECISVMLPDETFFLKPLSDADDLEDWFSQLIDKTRQARATRLGRPVFREEYFEIAWDVEMVKLPKLRKKSKGVDNMEDVVSKYSEQLLGKR</sequence>
<dbReference type="SUPFAM" id="SSF50729">
    <property type="entry name" value="PH domain-like"/>
    <property type="match status" value="1"/>
</dbReference>
<proteinExistence type="predicted"/>
<dbReference type="EMBL" id="UYRR01038679">
    <property type="protein sequence ID" value="VDK74217.1"/>
    <property type="molecule type" value="Genomic_DNA"/>
</dbReference>
<gene>
    <name evidence="1" type="ORF">ASIM_LOCUS20091</name>
</gene>
<dbReference type="Gene3D" id="2.30.29.30">
    <property type="entry name" value="Pleckstrin-homology domain (PH domain)/Phosphotyrosine-binding domain (PTB)"/>
    <property type="match status" value="1"/>
</dbReference>
<name>A0A0M3KI93_ANISI</name>
<organism evidence="3">
    <name type="scientific">Anisakis simplex</name>
    <name type="common">Herring worm</name>
    <dbReference type="NCBI Taxonomy" id="6269"/>
    <lineage>
        <taxon>Eukaryota</taxon>
        <taxon>Metazoa</taxon>
        <taxon>Ecdysozoa</taxon>
        <taxon>Nematoda</taxon>
        <taxon>Chromadorea</taxon>
        <taxon>Rhabditida</taxon>
        <taxon>Spirurina</taxon>
        <taxon>Ascaridomorpha</taxon>
        <taxon>Ascaridoidea</taxon>
        <taxon>Anisakidae</taxon>
        <taxon>Anisakis</taxon>
        <taxon>Anisakis simplex complex</taxon>
    </lineage>
</organism>
<evidence type="ECO:0000313" key="2">
    <source>
        <dbReference type="Proteomes" id="UP000267096"/>
    </source>
</evidence>
<evidence type="ECO:0000313" key="3">
    <source>
        <dbReference type="WBParaSite" id="ASIM_0002071201-mRNA-1"/>
    </source>
</evidence>
<reference evidence="1 2" key="2">
    <citation type="submission" date="2018-11" db="EMBL/GenBank/DDBJ databases">
        <authorList>
            <consortium name="Pathogen Informatics"/>
        </authorList>
    </citation>
    <scope>NUCLEOTIDE SEQUENCE [LARGE SCALE GENOMIC DNA]</scope>
</reference>
<dbReference type="WBParaSite" id="ASIM_0002071201-mRNA-1">
    <property type="protein sequence ID" value="ASIM_0002071201-mRNA-1"/>
    <property type="gene ID" value="ASIM_0002071201"/>
</dbReference>
<evidence type="ECO:0000313" key="1">
    <source>
        <dbReference type="EMBL" id="VDK74217.1"/>
    </source>
</evidence>